<dbReference type="OrthoDB" id="63070at2759"/>
<feature type="compositionally biased region" description="Low complexity" evidence="4">
    <location>
        <begin position="54"/>
        <end position="65"/>
    </location>
</feature>
<feature type="repeat" description="WD" evidence="3">
    <location>
        <begin position="307"/>
        <end position="348"/>
    </location>
</feature>
<feature type="compositionally biased region" description="Basic residues" evidence="4">
    <location>
        <begin position="519"/>
        <end position="529"/>
    </location>
</feature>
<dbReference type="InterPro" id="IPR019775">
    <property type="entry name" value="WD40_repeat_CS"/>
</dbReference>
<dbReference type="PRINTS" id="PR00320">
    <property type="entry name" value="GPROTEINBRPT"/>
</dbReference>
<keyword evidence="2" id="KW-0677">Repeat</keyword>
<dbReference type="InterPro" id="IPR015943">
    <property type="entry name" value="WD40/YVTN_repeat-like_dom_sf"/>
</dbReference>
<keyword evidence="6" id="KW-1185">Reference proteome</keyword>
<dbReference type="Proteomes" id="UP001151582">
    <property type="component" value="Unassembled WGS sequence"/>
</dbReference>
<protein>
    <recommendedName>
        <fullName evidence="7">WD40-repeat-containing domain protein</fullName>
    </recommendedName>
</protein>
<feature type="compositionally biased region" description="Polar residues" evidence="4">
    <location>
        <begin position="498"/>
        <end position="508"/>
    </location>
</feature>
<dbReference type="PROSITE" id="PS50082">
    <property type="entry name" value="WD_REPEATS_2"/>
    <property type="match status" value="2"/>
</dbReference>
<dbReference type="Gene3D" id="2.130.10.10">
    <property type="entry name" value="YVTN repeat-like/Quinoprotein amine dehydrogenase"/>
    <property type="match status" value="2"/>
</dbReference>
<dbReference type="PANTHER" id="PTHR19847">
    <property type="entry name" value="DDB1- AND CUL4-ASSOCIATED FACTOR 11"/>
    <property type="match status" value="1"/>
</dbReference>
<dbReference type="PROSITE" id="PS00678">
    <property type="entry name" value="WD_REPEATS_1"/>
    <property type="match status" value="1"/>
</dbReference>
<sequence length="683" mass="76342">MPHSSRHPPPALKKPRVPTEGFGQSLQSHPYAHTVYERCMASAATSNRTRRATAAKSGGKASRASRLGRSSYTIAHWPNALWLRQVYPRSSSLTPWAQTMLPNSPPRLIARLDDRAYCGQYSEDGSLFFVASQDMRVRLYRTDGPGLTCCKTMVRDTGVWTITDAALTADNRWLGASSIDPYVYLFKADPDDDTYVRLNLAPRRQQQPSASVYPLFSDDASFGIWSFQFSRDGRHLVAGTSHSHGILHDIETQTNVIQTPLHHDDINAVRYVDASDHVLLSGGDDAALRVWDLRSLRDGQSKPVGVFLGHTEGITHIDAKGDGRYCVSNAKDQTIKLWDIRRMRSAAEVGDRDPAFGLATHWDYRFHAYPRIPGARPHPMDCSVNTYTGHSVLRTLIRCYFSPMHTTGQRYIYSGSADGTVAIYDISGTRAQTLQVDPRRPRRHQWTARGRERSNSDTDDDSGVSQSPASNNTHTELSPDSDLPIAFISEPADHSQDEANGTVRSTLPTVHLYYPRSQTQRRTRPHRDHHASLGMVSDSEPESESEPSDDSDLDASYVPDLDNGMGYRSSTTPASHSHSSRQYRRREAVWRHQGQSDDSESDESNPFEVRDSTVLSVPLGDDQVLEFAIATPHYDFQDRFSMVRDVAWHPFQPTLMAACWARSQGAEGAGEVKEFSYSSTTIL</sequence>
<dbReference type="InterPro" id="IPR036322">
    <property type="entry name" value="WD40_repeat_dom_sf"/>
</dbReference>
<evidence type="ECO:0000256" key="3">
    <source>
        <dbReference type="PROSITE-ProRule" id="PRU00221"/>
    </source>
</evidence>
<evidence type="ECO:0008006" key="7">
    <source>
        <dbReference type="Google" id="ProtNLM"/>
    </source>
</evidence>
<feature type="compositionally biased region" description="Polar residues" evidence="4">
    <location>
        <begin position="463"/>
        <end position="478"/>
    </location>
</feature>
<dbReference type="AlphaFoldDB" id="A0A9W8BDG1"/>
<feature type="region of interest" description="Disordered" evidence="4">
    <location>
        <begin position="1"/>
        <end position="23"/>
    </location>
</feature>
<dbReference type="PANTHER" id="PTHR19847:SF7">
    <property type="entry name" value="DDB1- AND CUL4-ASSOCIATED FACTOR 11"/>
    <property type="match status" value="1"/>
</dbReference>
<dbReference type="InterPro" id="IPR020472">
    <property type="entry name" value="WD40_PAC1"/>
</dbReference>
<feature type="region of interest" description="Disordered" evidence="4">
    <location>
        <begin position="433"/>
        <end position="609"/>
    </location>
</feature>
<feature type="repeat" description="WD" evidence="3">
    <location>
        <begin position="259"/>
        <end position="301"/>
    </location>
</feature>
<feature type="region of interest" description="Disordered" evidence="4">
    <location>
        <begin position="46"/>
        <end position="65"/>
    </location>
</feature>
<evidence type="ECO:0000313" key="5">
    <source>
        <dbReference type="EMBL" id="KAJ1984915.1"/>
    </source>
</evidence>
<name>A0A9W8BDG1_9FUNG</name>
<evidence type="ECO:0000256" key="2">
    <source>
        <dbReference type="ARBA" id="ARBA00022737"/>
    </source>
</evidence>
<dbReference type="GO" id="GO:0080008">
    <property type="term" value="C:Cul4-RING E3 ubiquitin ligase complex"/>
    <property type="evidence" value="ECO:0007669"/>
    <property type="project" value="TreeGrafter"/>
</dbReference>
<evidence type="ECO:0000313" key="6">
    <source>
        <dbReference type="Proteomes" id="UP001151582"/>
    </source>
</evidence>
<organism evidence="5 6">
    <name type="scientific">Dimargaris verticillata</name>
    <dbReference type="NCBI Taxonomy" id="2761393"/>
    <lineage>
        <taxon>Eukaryota</taxon>
        <taxon>Fungi</taxon>
        <taxon>Fungi incertae sedis</taxon>
        <taxon>Zoopagomycota</taxon>
        <taxon>Kickxellomycotina</taxon>
        <taxon>Dimargaritomycetes</taxon>
        <taxon>Dimargaritales</taxon>
        <taxon>Dimargaritaceae</taxon>
        <taxon>Dimargaris</taxon>
    </lineage>
</organism>
<dbReference type="GO" id="GO:0043161">
    <property type="term" value="P:proteasome-mediated ubiquitin-dependent protein catabolic process"/>
    <property type="evidence" value="ECO:0007669"/>
    <property type="project" value="TreeGrafter"/>
</dbReference>
<evidence type="ECO:0000256" key="4">
    <source>
        <dbReference type="SAM" id="MobiDB-lite"/>
    </source>
</evidence>
<evidence type="ECO:0000256" key="1">
    <source>
        <dbReference type="ARBA" id="ARBA00022574"/>
    </source>
</evidence>
<dbReference type="SMART" id="SM00320">
    <property type="entry name" value="WD40"/>
    <property type="match status" value="6"/>
</dbReference>
<keyword evidence="1 3" id="KW-0853">WD repeat</keyword>
<dbReference type="InterPro" id="IPR051859">
    <property type="entry name" value="DCAF"/>
</dbReference>
<dbReference type="EMBL" id="JANBQB010000008">
    <property type="protein sequence ID" value="KAJ1984915.1"/>
    <property type="molecule type" value="Genomic_DNA"/>
</dbReference>
<dbReference type="SUPFAM" id="SSF50978">
    <property type="entry name" value="WD40 repeat-like"/>
    <property type="match status" value="1"/>
</dbReference>
<dbReference type="InterPro" id="IPR001680">
    <property type="entry name" value="WD40_rpt"/>
</dbReference>
<gene>
    <name evidence="5" type="ORF">H4R34_000366</name>
</gene>
<dbReference type="PROSITE" id="PS50294">
    <property type="entry name" value="WD_REPEATS_REGION"/>
    <property type="match status" value="2"/>
</dbReference>
<reference evidence="5" key="1">
    <citation type="submission" date="2022-07" db="EMBL/GenBank/DDBJ databases">
        <title>Phylogenomic reconstructions and comparative analyses of Kickxellomycotina fungi.</title>
        <authorList>
            <person name="Reynolds N.K."/>
            <person name="Stajich J.E."/>
            <person name="Barry K."/>
            <person name="Grigoriev I.V."/>
            <person name="Crous P."/>
            <person name="Smith M.E."/>
        </authorList>
    </citation>
    <scope>NUCLEOTIDE SEQUENCE</scope>
    <source>
        <strain evidence="5">RSA 567</strain>
    </source>
</reference>
<comment type="caution">
    <text evidence="5">The sequence shown here is derived from an EMBL/GenBank/DDBJ whole genome shotgun (WGS) entry which is preliminary data.</text>
</comment>
<accession>A0A9W8BDG1</accession>
<dbReference type="Pfam" id="PF00400">
    <property type="entry name" value="WD40"/>
    <property type="match status" value="3"/>
</dbReference>
<feature type="compositionally biased region" description="Acidic residues" evidence="4">
    <location>
        <begin position="539"/>
        <end position="553"/>
    </location>
</feature>
<proteinExistence type="predicted"/>